<gene>
    <name evidence="5" type="ORF">POCTA_138.1.T0840243</name>
</gene>
<dbReference type="Proteomes" id="UP000683925">
    <property type="component" value="Unassembled WGS sequence"/>
</dbReference>
<comment type="caution">
    <text evidence="5">The sequence shown here is derived from an EMBL/GenBank/DDBJ whole genome shotgun (WGS) entry which is preliminary data.</text>
</comment>
<protein>
    <recommendedName>
        <fullName evidence="7">Insulin-like growth factor binding protein, N-terminal</fullName>
    </recommendedName>
</protein>
<dbReference type="OrthoDB" id="320286at2759"/>
<sequence length="237" mass="27077">MIIIFILISITRQTIIYEFNANSQTKDGWEGSSNFDTCVFYYSRIFLDLEPHSHITVNAQFISIDSNPPTQFYIDSKIQIMQELCGYLLISSLEDQYHQNQVSQNVCLKLLDAQIIIIQCWIQDEFLENCHPVCGDGIIQGQEQCDYLISNHSCIQCKYSCVENCQICQFGICLQCIDGFIINSNFNCDPFCGDGNLIPYSVEQCELTVNGVWDGCLDCRFISIANCKTNYFSICLE</sequence>
<organism evidence="5 6">
    <name type="scientific">Paramecium octaurelia</name>
    <dbReference type="NCBI Taxonomy" id="43137"/>
    <lineage>
        <taxon>Eukaryota</taxon>
        <taxon>Sar</taxon>
        <taxon>Alveolata</taxon>
        <taxon>Ciliophora</taxon>
        <taxon>Intramacronucleata</taxon>
        <taxon>Oligohymenophorea</taxon>
        <taxon>Peniculida</taxon>
        <taxon>Parameciidae</taxon>
        <taxon>Paramecium</taxon>
    </lineage>
</organism>
<evidence type="ECO:0000256" key="4">
    <source>
        <dbReference type="SAM" id="SignalP"/>
    </source>
</evidence>
<keyword evidence="6" id="KW-1185">Reference proteome</keyword>
<feature type="signal peptide" evidence="4">
    <location>
        <begin position="1"/>
        <end position="16"/>
    </location>
</feature>
<name>A0A8S1W418_PAROT</name>
<evidence type="ECO:0000313" key="5">
    <source>
        <dbReference type="EMBL" id="CAD8185108.1"/>
    </source>
</evidence>
<keyword evidence="1 4" id="KW-0732">Signal</keyword>
<dbReference type="PANTHER" id="PTHR38934:SF6">
    <property type="entry name" value="CHROMOSOME UNDETERMINED SCAFFOLD_176, WHOLE GENOME SHOTGUN SEQUENCE"/>
    <property type="match status" value="1"/>
</dbReference>
<keyword evidence="3" id="KW-1015">Disulfide bond</keyword>
<dbReference type="EMBL" id="CAJJDP010000083">
    <property type="protein sequence ID" value="CAD8185108.1"/>
    <property type="molecule type" value="Genomic_DNA"/>
</dbReference>
<keyword evidence="2" id="KW-0677">Repeat</keyword>
<reference evidence="5" key="1">
    <citation type="submission" date="2021-01" db="EMBL/GenBank/DDBJ databases">
        <authorList>
            <consortium name="Genoscope - CEA"/>
            <person name="William W."/>
        </authorList>
    </citation>
    <scope>NUCLEOTIDE SEQUENCE</scope>
</reference>
<evidence type="ECO:0000313" key="6">
    <source>
        <dbReference type="Proteomes" id="UP000683925"/>
    </source>
</evidence>
<dbReference type="InterPro" id="IPR011936">
    <property type="entry name" value="Myxo_disulph_rpt"/>
</dbReference>
<evidence type="ECO:0008006" key="7">
    <source>
        <dbReference type="Google" id="ProtNLM"/>
    </source>
</evidence>
<evidence type="ECO:0000256" key="3">
    <source>
        <dbReference type="ARBA" id="ARBA00023157"/>
    </source>
</evidence>
<dbReference type="AlphaFoldDB" id="A0A8S1W418"/>
<dbReference type="Pfam" id="PF13948">
    <property type="entry name" value="DUF4215"/>
    <property type="match status" value="1"/>
</dbReference>
<feature type="chain" id="PRO_5035718999" description="Insulin-like growth factor binding protein, N-terminal" evidence="4">
    <location>
        <begin position="17"/>
        <end position="237"/>
    </location>
</feature>
<dbReference type="PANTHER" id="PTHR38934">
    <property type="entry name" value="HYPHALLY REGULATED CELL WALL PROTEIN 1"/>
    <property type="match status" value="1"/>
</dbReference>
<proteinExistence type="predicted"/>
<accession>A0A8S1W418</accession>
<evidence type="ECO:0000256" key="2">
    <source>
        <dbReference type="ARBA" id="ARBA00022737"/>
    </source>
</evidence>
<evidence type="ECO:0000256" key="1">
    <source>
        <dbReference type="ARBA" id="ARBA00022729"/>
    </source>
</evidence>